<feature type="non-terminal residue" evidence="2">
    <location>
        <position position="67"/>
    </location>
</feature>
<feature type="region of interest" description="Disordered" evidence="1">
    <location>
        <begin position="1"/>
        <end position="23"/>
    </location>
</feature>
<name>A0ABN7X9M6_GIGMA</name>
<keyword evidence="3" id="KW-1185">Reference proteome</keyword>
<evidence type="ECO:0000256" key="1">
    <source>
        <dbReference type="SAM" id="MobiDB-lite"/>
    </source>
</evidence>
<reference evidence="2 3" key="1">
    <citation type="submission" date="2021-06" db="EMBL/GenBank/DDBJ databases">
        <authorList>
            <person name="Kallberg Y."/>
            <person name="Tangrot J."/>
            <person name="Rosling A."/>
        </authorList>
    </citation>
    <scope>NUCLEOTIDE SEQUENCE [LARGE SCALE GENOMIC DNA]</scope>
    <source>
        <strain evidence="2 3">120-4 pot B 10/14</strain>
    </source>
</reference>
<feature type="compositionally biased region" description="Polar residues" evidence="1">
    <location>
        <begin position="10"/>
        <end position="23"/>
    </location>
</feature>
<accession>A0ABN7X9M6</accession>
<evidence type="ECO:0000313" key="2">
    <source>
        <dbReference type="EMBL" id="CAG8851392.1"/>
    </source>
</evidence>
<organism evidence="2 3">
    <name type="scientific">Gigaspora margarita</name>
    <dbReference type="NCBI Taxonomy" id="4874"/>
    <lineage>
        <taxon>Eukaryota</taxon>
        <taxon>Fungi</taxon>
        <taxon>Fungi incertae sedis</taxon>
        <taxon>Mucoromycota</taxon>
        <taxon>Glomeromycotina</taxon>
        <taxon>Glomeromycetes</taxon>
        <taxon>Diversisporales</taxon>
        <taxon>Gigasporaceae</taxon>
        <taxon>Gigaspora</taxon>
    </lineage>
</organism>
<protein>
    <submittedName>
        <fullName evidence="2">29295_t:CDS:1</fullName>
    </submittedName>
</protein>
<gene>
    <name evidence="2" type="ORF">GMARGA_LOCUS40718</name>
</gene>
<feature type="non-terminal residue" evidence="2">
    <location>
        <position position="1"/>
    </location>
</feature>
<comment type="caution">
    <text evidence="2">The sequence shown here is derived from an EMBL/GenBank/DDBJ whole genome shotgun (WGS) entry which is preliminary data.</text>
</comment>
<sequence>GPTDSHDKTINMNNSMDNYSEPVNINNIDDHDFDNMLLSNDSASTSFVLEPPITNFDTSSINSTTTN</sequence>
<evidence type="ECO:0000313" key="3">
    <source>
        <dbReference type="Proteomes" id="UP000789901"/>
    </source>
</evidence>
<proteinExistence type="predicted"/>
<dbReference type="EMBL" id="CAJVQB010105843">
    <property type="protein sequence ID" value="CAG8851392.1"/>
    <property type="molecule type" value="Genomic_DNA"/>
</dbReference>
<dbReference type="Proteomes" id="UP000789901">
    <property type="component" value="Unassembled WGS sequence"/>
</dbReference>